<dbReference type="Pfam" id="PF08311">
    <property type="entry name" value="Mad3_BUB1_I"/>
    <property type="match status" value="1"/>
</dbReference>
<evidence type="ECO:0000313" key="3">
    <source>
        <dbReference type="EMBL" id="KAL0969192.1"/>
    </source>
</evidence>
<evidence type="ECO:0000313" key="4">
    <source>
        <dbReference type="Proteomes" id="UP001557470"/>
    </source>
</evidence>
<feature type="region of interest" description="Disordered" evidence="1">
    <location>
        <begin position="308"/>
        <end position="342"/>
    </location>
</feature>
<dbReference type="PROSITE" id="PS51489">
    <property type="entry name" value="BUB1_N"/>
    <property type="match status" value="1"/>
</dbReference>
<organism evidence="3 4">
    <name type="scientific">Umbra pygmaea</name>
    <name type="common">Eastern mudminnow</name>
    <dbReference type="NCBI Taxonomy" id="75934"/>
    <lineage>
        <taxon>Eukaryota</taxon>
        <taxon>Metazoa</taxon>
        <taxon>Chordata</taxon>
        <taxon>Craniata</taxon>
        <taxon>Vertebrata</taxon>
        <taxon>Euteleostomi</taxon>
        <taxon>Actinopterygii</taxon>
        <taxon>Neopterygii</taxon>
        <taxon>Teleostei</taxon>
        <taxon>Protacanthopterygii</taxon>
        <taxon>Esociformes</taxon>
        <taxon>Umbridae</taxon>
        <taxon>Umbra</taxon>
    </lineage>
</organism>
<comment type="caution">
    <text evidence="3">The sequence shown here is derived from an EMBL/GenBank/DDBJ whole genome shotgun (WGS) entry which is preliminary data.</text>
</comment>
<keyword evidence="4" id="KW-1185">Reference proteome</keyword>
<feature type="domain" description="BUB1 N-terminal" evidence="2">
    <location>
        <begin position="89"/>
        <end position="247"/>
    </location>
</feature>
<sequence>MGVQPSGKKDHSYIENLEKKGIIFTFNVFDSIDQTGTNTMAEGGEVEWELCKENIQPLKKGRDISALREALSHQQEGSSSHINQHKQAFESELRVYEGDDPLDVWDRYVKWTEQTYPQGGKESNLSVLLERAVVRFTEDKKYHNDKRYIDIWVKFAQNGPEPLDIYRYMRAQGIGLQQASFYIAWSEEYENQGNFRAADNVFQEGFKREAEPHERLLQFHKALQARVARQVMANMLEEEEEEEETTAAKPERASLVDLKPRGKKKAVAPINRVGAALSSNQHSLQFQGSQASASSGQNSRLVIFDEQKAASAETSEPKLETWKAPPPSKSKENEQRPEKWSSVKMPMKSRFGHTVLAPPSKPNFQPFVEELDQPPAMTPCKINPAVNSVLSARKPCRSETPLKRLQLHHHPLQTEGAQEQSMYCKELLLSGAAEFCFEELRAERYRQKMAVKLDSSAKEEQAGCGLSN</sequence>
<feature type="compositionally biased region" description="Basic and acidic residues" evidence="1">
    <location>
        <begin position="249"/>
        <end position="260"/>
    </location>
</feature>
<gene>
    <name evidence="3" type="ORF">UPYG_G00223690</name>
</gene>
<feature type="region of interest" description="Disordered" evidence="1">
    <location>
        <begin position="237"/>
        <end position="261"/>
    </location>
</feature>
<accession>A0ABD0WY50</accession>
<dbReference type="Gene3D" id="1.25.40.430">
    <property type="match status" value="1"/>
</dbReference>
<feature type="compositionally biased region" description="Basic and acidic residues" evidence="1">
    <location>
        <begin position="329"/>
        <end position="341"/>
    </location>
</feature>
<dbReference type="InterPro" id="IPR015661">
    <property type="entry name" value="Bub1/Mad3"/>
</dbReference>
<dbReference type="EMBL" id="JAGEUA010000007">
    <property type="protein sequence ID" value="KAL0969192.1"/>
    <property type="molecule type" value="Genomic_DNA"/>
</dbReference>
<dbReference type="AlphaFoldDB" id="A0ABD0WY50"/>
<reference evidence="3 4" key="1">
    <citation type="submission" date="2024-06" db="EMBL/GenBank/DDBJ databases">
        <authorList>
            <person name="Pan Q."/>
            <person name="Wen M."/>
            <person name="Jouanno E."/>
            <person name="Zahm M."/>
            <person name="Klopp C."/>
            <person name="Cabau C."/>
            <person name="Louis A."/>
            <person name="Berthelot C."/>
            <person name="Parey E."/>
            <person name="Roest Crollius H."/>
            <person name="Montfort J."/>
            <person name="Robinson-Rechavi M."/>
            <person name="Bouchez O."/>
            <person name="Lampietro C."/>
            <person name="Lopez Roques C."/>
            <person name="Donnadieu C."/>
            <person name="Postlethwait J."/>
            <person name="Bobe J."/>
            <person name="Verreycken H."/>
            <person name="Guiguen Y."/>
        </authorList>
    </citation>
    <scope>NUCLEOTIDE SEQUENCE [LARGE SCALE GENOMIC DNA]</scope>
    <source>
        <strain evidence="3">Up_M1</strain>
        <tissue evidence="3">Testis</tissue>
    </source>
</reference>
<dbReference type="PANTHER" id="PTHR14030">
    <property type="entry name" value="MITOTIC CHECKPOINT SERINE/THREONINE-PROTEIN KINASE BUB1"/>
    <property type="match status" value="1"/>
</dbReference>
<dbReference type="Proteomes" id="UP001557470">
    <property type="component" value="Unassembled WGS sequence"/>
</dbReference>
<evidence type="ECO:0000259" key="2">
    <source>
        <dbReference type="PROSITE" id="PS51489"/>
    </source>
</evidence>
<dbReference type="FunFam" id="1.25.40.430:FF:000003">
    <property type="entry name" value="Checkpoint serine/threonine-protein kinase BUB1"/>
    <property type="match status" value="1"/>
</dbReference>
<dbReference type="SMART" id="SM00777">
    <property type="entry name" value="Mad3_BUB1_I"/>
    <property type="match status" value="1"/>
</dbReference>
<protein>
    <recommendedName>
        <fullName evidence="2">BUB1 N-terminal domain-containing protein</fullName>
    </recommendedName>
</protein>
<name>A0ABD0WY50_UMBPY</name>
<dbReference type="PANTHER" id="PTHR14030:SF25">
    <property type="entry name" value="MITOTIC CHECKPOINT SERINE_THREONINE-PROTEIN KINASE BUB1 BETA"/>
    <property type="match status" value="1"/>
</dbReference>
<dbReference type="InterPro" id="IPR013212">
    <property type="entry name" value="Mad3/Bub1_I"/>
</dbReference>
<proteinExistence type="predicted"/>
<evidence type="ECO:0000256" key="1">
    <source>
        <dbReference type="SAM" id="MobiDB-lite"/>
    </source>
</evidence>